<evidence type="ECO:0000256" key="5">
    <source>
        <dbReference type="ARBA" id="ARBA00022692"/>
    </source>
</evidence>
<dbReference type="GO" id="GO:0005886">
    <property type="term" value="C:plasma membrane"/>
    <property type="evidence" value="ECO:0007669"/>
    <property type="project" value="UniProtKB-SubCell"/>
</dbReference>
<dbReference type="EMBL" id="PPTU01000004">
    <property type="protein sequence ID" value="RDB72297.1"/>
    <property type="molecule type" value="Genomic_DNA"/>
</dbReference>
<name>A0A369MMY5_EGGLN</name>
<evidence type="ECO:0000256" key="1">
    <source>
        <dbReference type="ARBA" id="ARBA00004651"/>
    </source>
</evidence>
<dbReference type="InterPro" id="IPR037294">
    <property type="entry name" value="ABC_BtuC-like"/>
</dbReference>
<dbReference type="FunFam" id="1.10.3470.10:FF:000001">
    <property type="entry name" value="Vitamin B12 ABC transporter permease BtuC"/>
    <property type="match status" value="1"/>
</dbReference>
<reference evidence="9 10" key="1">
    <citation type="journal article" date="2018" name="Elife">
        <title>Discovery and characterization of a prevalent human gut bacterial enzyme sufficient for the inactivation of a family of plant toxins.</title>
        <authorList>
            <person name="Koppel N."/>
            <person name="Bisanz J.E."/>
            <person name="Pandelia M.E."/>
            <person name="Turnbaugh P.J."/>
            <person name="Balskus E.P."/>
        </authorList>
    </citation>
    <scope>NUCLEOTIDE SEQUENCE [LARGE SCALE GENOMIC DNA]</scope>
    <source>
        <strain evidence="9 10">W1 BHI 6</strain>
    </source>
</reference>
<dbReference type="AlphaFoldDB" id="A0A369MMY5"/>
<sequence>MPRLLRRVRAGRVLVTAQAVRIADRQKGIERRNVAIIAALAVACVFVAFAALSSGASNMGLLDSVQALFGFGSSQDVMTVRSIRLPRVVCAIVAGAGLALAGAALQSVLENPLASASTVGISQGAAFGATVAILLIIPSFAGSSTNVGMGTIALFAFAGAMASSLIVLLFSRLGFSSPESIILVGVALSALWAGASTIIQYFSDDLELTKVIFWQFGDLGRATWSQIGLMALLGTACAAYFFANRWNYNALQNGGHVAGGLGVDVKRTRVLGVVVASLMAAVMVSFVGLINFIGLIAPHIARRFVGDDYRFLLPASLVLGAIIMLASDLAARIVISPIILPIGAITSFLGAPLFLYLLYRGYKR</sequence>
<accession>A0A369MMY5</accession>
<dbReference type="InterPro" id="IPR000522">
    <property type="entry name" value="ABC_transptr_permease_BtuC"/>
</dbReference>
<dbReference type="Pfam" id="PF01032">
    <property type="entry name" value="FecCD"/>
    <property type="match status" value="1"/>
</dbReference>
<evidence type="ECO:0000256" key="7">
    <source>
        <dbReference type="ARBA" id="ARBA00023136"/>
    </source>
</evidence>
<evidence type="ECO:0000313" key="9">
    <source>
        <dbReference type="EMBL" id="RDB72297.1"/>
    </source>
</evidence>
<gene>
    <name evidence="9" type="ORF">C1875_04005</name>
</gene>
<dbReference type="Proteomes" id="UP000253970">
    <property type="component" value="Unassembled WGS sequence"/>
</dbReference>
<organism evidence="9 10">
    <name type="scientific">Eggerthella lenta</name>
    <name type="common">Eubacterium lentum</name>
    <dbReference type="NCBI Taxonomy" id="84112"/>
    <lineage>
        <taxon>Bacteria</taxon>
        <taxon>Bacillati</taxon>
        <taxon>Actinomycetota</taxon>
        <taxon>Coriobacteriia</taxon>
        <taxon>Eggerthellales</taxon>
        <taxon>Eggerthellaceae</taxon>
        <taxon>Eggerthella</taxon>
    </lineage>
</organism>
<keyword evidence="3" id="KW-0813">Transport</keyword>
<dbReference type="GO" id="GO:0022857">
    <property type="term" value="F:transmembrane transporter activity"/>
    <property type="evidence" value="ECO:0007669"/>
    <property type="project" value="InterPro"/>
</dbReference>
<evidence type="ECO:0000256" key="6">
    <source>
        <dbReference type="ARBA" id="ARBA00022989"/>
    </source>
</evidence>
<feature type="transmembrane region" description="Helical" evidence="8">
    <location>
        <begin position="121"/>
        <end position="141"/>
    </location>
</feature>
<keyword evidence="4" id="KW-1003">Cell membrane</keyword>
<comment type="caution">
    <text evidence="9">The sequence shown here is derived from an EMBL/GenBank/DDBJ whole genome shotgun (WGS) entry which is preliminary data.</text>
</comment>
<dbReference type="CDD" id="cd06550">
    <property type="entry name" value="TM_ABC_iron-siderophores_like"/>
    <property type="match status" value="1"/>
</dbReference>
<keyword evidence="7 8" id="KW-0472">Membrane</keyword>
<feature type="transmembrane region" description="Helical" evidence="8">
    <location>
        <begin position="223"/>
        <end position="243"/>
    </location>
</feature>
<dbReference type="PANTHER" id="PTHR30472">
    <property type="entry name" value="FERRIC ENTEROBACTIN TRANSPORT SYSTEM PERMEASE PROTEIN"/>
    <property type="match status" value="1"/>
</dbReference>
<feature type="transmembrane region" description="Helical" evidence="8">
    <location>
        <begin position="34"/>
        <end position="52"/>
    </location>
</feature>
<keyword evidence="6 8" id="KW-1133">Transmembrane helix</keyword>
<comment type="subcellular location">
    <subcellularLocation>
        <location evidence="1">Cell membrane</location>
        <topology evidence="1">Multi-pass membrane protein</topology>
    </subcellularLocation>
</comment>
<dbReference type="SUPFAM" id="SSF81345">
    <property type="entry name" value="ABC transporter involved in vitamin B12 uptake, BtuC"/>
    <property type="match status" value="1"/>
</dbReference>
<evidence type="ECO:0000256" key="3">
    <source>
        <dbReference type="ARBA" id="ARBA00022448"/>
    </source>
</evidence>
<evidence type="ECO:0000256" key="4">
    <source>
        <dbReference type="ARBA" id="ARBA00022475"/>
    </source>
</evidence>
<feature type="transmembrane region" description="Helical" evidence="8">
    <location>
        <begin position="309"/>
        <end position="326"/>
    </location>
</feature>
<evidence type="ECO:0000256" key="8">
    <source>
        <dbReference type="SAM" id="Phobius"/>
    </source>
</evidence>
<protein>
    <submittedName>
        <fullName evidence="9">Iron ABC transporter permease</fullName>
    </submittedName>
</protein>
<evidence type="ECO:0000256" key="2">
    <source>
        <dbReference type="ARBA" id="ARBA00007935"/>
    </source>
</evidence>
<feature type="transmembrane region" description="Helical" evidence="8">
    <location>
        <begin position="147"/>
        <end position="170"/>
    </location>
</feature>
<feature type="transmembrane region" description="Helical" evidence="8">
    <location>
        <begin position="85"/>
        <end position="109"/>
    </location>
</feature>
<feature type="transmembrane region" description="Helical" evidence="8">
    <location>
        <begin position="338"/>
        <end position="359"/>
    </location>
</feature>
<dbReference type="PANTHER" id="PTHR30472:SF25">
    <property type="entry name" value="ABC TRANSPORTER PERMEASE PROTEIN MJ0876-RELATED"/>
    <property type="match status" value="1"/>
</dbReference>
<feature type="transmembrane region" description="Helical" evidence="8">
    <location>
        <begin position="270"/>
        <end position="297"/>
    </location>
</feature>
<dbReference type="Gene3D" id="1.10.3470.10">
    <property type="entry name" value="ABC transporter involved in vitamin B12 uptake, BtuC"/>
    <property type="match status" value="1"/>
</dbReference>
<keyword evidence="5 8" id="KW-0812">Transmembrane</keyword>
<feature type="transmembrane region" description="Helical" evidence="8">
    <location>
        <begin position="182"/>
        <end position="203"/>
    </location>
</feature>
<evidence type="ECO:0000313" key="10">
    <source>
        <dbReference type="Proteomes" id="UP000253970"/>
    </source>
</evidence>
<comment type="similarity">
    <text evidence="2">Belongs to the binding-protein-dependent transport system permease family. FecCD subfamily.</text>
</comment>
<proteinExistence type="inferred from homology"/>
<dbReference type="GO" id="GO:0033214">
    <property type="term" value="P:siderophore-iron import into cell"/>
    <property type="evidence" value="ECO:0007669"/>
    <property type="project" value="TreeGrafter"/>
</dbReference>